<keyword evidence="2" id="KW-1185">Reference proteome</keyword>
<organism evidence="1 2">
    <name type="scientific">Caenorhabditis auriculariae</name>
    <dbReference type="NCBI Taxonomy" id="2777116"/>
    <lineage>
        <taxon>Eukaryota</taxon>
        <taxon>Metazoa</taxon>
        <taxon>Ecdysozoa</taxon>
        <taxon>Nematoda</taxon>
        <taxon>Chromadorea</taxon>
        <taxon>Rhabditida</taxon>
        <taxon>Rhabditina</taxon>
        <taxon>Rhabditomorpha</taxon>
        <taxon>Rhabditoidea</taxon>
        <taxon>Rhabditidae</taxon>
        <taxon>Peloderinae</taxon>
        <taxon>Caenorhabditis</taxon>
    </lineage>
</organism>
<dbReference type="AlphaFoldDB" id="A0A8S1H6B7"/>
<sequence length="208" mass="23397">MEMLSALRDTINTVSTELSTGVEKLRMNVASNVLAQQTVASDTINEIVNTKAGSDLLLRFQTKLEEIKANGEESARLANLCSTRMGRSQQMCKERSDAVMTIDEFVRNPADFEKKIREINNQLTKLTRFCNQTEQAMTHLEALSEIVRAEEEVDLIRQQSRTAATIVQIESPNVLSGEIRSRPGDEARAHQEELMLEEFLSAEKLEVP</sequence>
<dbReference type="Proteomes" id="UP000835052">
    <property type="component" value="Unassembled WGS sequence"/>
</dbReference>
<dbReference type="EMBL" id="CAJGYM010000018">
    <property type="protein sequence ID" value="CAD6190872.1"/>
    <property type="molecule type" value="Genomic_DNA"/>
</dbReference>
<name>A0A8S1H6B7_9PELO</name>
<comment type="caution">
    <text evidence="1">The sequence shown here is derived from an EMBL/GenBank/DDBJ whole genome shotgun (WGS) entry which is preliminary data.</text>
</comment>
<evidence type="ECO:0000313" key="1">
    <source>
        <dbReference type="EMBL" id="CAD6190872.1"/>
    </source>
</evidence>
<accession>A0A8S1H6B7</accession>
<reference evidence="1" key="1">
    <citation type="submission" date="2020-10" db="EMBL/GenBank/DDBJ databases">
        <authorList>
            <person name="Kikuchi T."/>
        </authorList>
    </citation>
    <scope>NUCLEOTIDE SEQUENCE</scope>
    <source>
        <strain evidence="1">NKZ352</strain>
    </source>
</reference>
<protein>
    <submittedName>
        <fullName evidence="1">Uncharacterized protein</fullName>
    </submittedName>
</protein>
<proteinExistence type="predicted"/>
<dbReference type="OrthoDB" id="5847319at2759"/>
<gene>
    <name evidence="1" type="ORF">CAUJ_LOCUS6791</name>
</gene>
<evidence type="ECO:0000313" key="2">
    <source>
        <dbReference type="Proteomes" id="UP000835052"/>
    </source>
</evidence>